<proteinExistence type="predicted"/>
<dbReference type="EMBL" id="CP079194">
    <property type="protein sequence ID" value="QXT39765.1"/>
    <property type="molecule type" value="Genomic_DNA"/>
</dbReference>
<dbReference type="KEGG" id="gce:KYE46_00435"/>
<sequence>MRPFDTVMMVDWSARSTPSPARPTKDAIFIGIAQGADLTVHYKRTRHAAMAFLTERIDALRAAGRRVLVGFDFPFGYPRGFARAVTGRDDPFAVWEWLAAAITDDEKNGNNRWEVALRLNAMFPGVGPFWGCPATVASTDLPAKGRLREGHGMKERRAVERLLPRAQPCWKLFTTGSVGSQVLMGLPHLQRLRERYGADLSVSPFEAGETPIVLAEIYPGLLDAAIKAQVRKGEILDAVQVRLVAKAFAGVAADDLAAMLQEGDAEEGWILGLGHEAALLDAMVR</sequence>
<organism evidence="1 2">
    <name type="scientific">Gymnodinialimonas ceratoperidinii</name>
    <dbReference type="NCBI Taxonomy" id="2856823"/>
    <lineage>
        <taxon>Bacteria</taxon>
        <taxon>Pseudomonadati</taxon>
        <taxon>Pseudomonadota</taxon>
        <taxon>Alphaproteobacteria</taxon>
        <taxon>Rhodobacterales</taxon>
        <taxon>Paracoccaceae</taxon>
        <taxon>Gymnodinialimonas</taxon>
    </lineage>
</organism>
<dbReference type="RefSeq" id="WP_219002654.1">
    <property type="nucleotide sequence ID" value="NZ_CP079194.1"/>
</dbReference>
<dbReference type="Proteomes" id="UP000825009">
    <property type="component" value="Chromosome"/>
</dbReference>
<evidence type="ECO:0000313" key="2">
    <source>
        <dbReference type="Proteomes" id="UP000825009"/>
    </source>
</evidence>
<reference evidence="1 2" key="1">
    <citation type="submission" date="2021-07" db="EMBL/GenBank/DDBJ databases">
        <title>A novel Jannaschia species isolated from marine dinoflagellate Ceratoperidinium margalefii.</title>
        <authorList>
            <person name="Jiang Y."/>
            <person name="Li Z."/>
        </authorList>
    </citation>
    <scope>NUCLEOTIDE SEQUENCE [LARGE SCALE GENOMIC DNA]</scope>
    <source>
        <strain evidence="1 2">J12C1-MA-4</strain>
    </source>
</reference>
<protein>
    <submittedName>
        <fullName evidence="1">Molybdopterin guanine dinucleotide synthesis</fullName>
    </submittedName>
</protein>
<evidence type="ECO:0000313" key="1">
    <source>
        <dbReference type="EMBL" id="QXT39765.1"/>
    </source>
</evidence>
<keyword evidence="2" id="KW-1185">Reference proteome</keyword>
<gene>
    <name evidence="1" type="ORF">KYE46_00435</name>
</gene>
<dbReference type="AlphaFoldDB" id="A0A8F6TW30"/>
<accession>A0A8F6TW30</accession>
<name>A0A8F6TW30_9RHOB</name>